<protein>
    <submittedName>
        <fullName evidence="2">Uncharacterized protein</fullName>
    </submittedName>
</protein>
<accession>A0A2S6AMJ0</accession>
<feature type="region of interest" description="Disordered" evidence="1">
    <location>
        <begin position="138"/>
        <end position="171"/>
    </location>
</feature>
<comment type="caution">
    <text evidence="2">The sequence shown here is derived from an EMBL/GenBank/DDBJ whole genome shotgun (WGS) entry which is preliminary data.</text>
</comment>
<evidence type="ECO:0000313" key="3">
    <source>
        <dbReference type="Proteomes" id="UP000239874"/>
    </source>
</evidence>
<evidence type="ECO:0000313" key="2">
    <source>
        <dbReference type="EMBL" id="PPJ36442.1"/>
    </source>
</evidence>
<proteinExistence type="predicted"/>
<sequence length="182" mass="19353">MAYGAIPWDCRTVAEITAFGVDPMASITQQIDDQAAGIGQSRRQVAARVAEIIDSFLASHITFGRPGNETFYIGKPPNQHITAEPPLAAEDEPALSTNELSLAINENSDAHAIILSATDVDGLIFGLVRWRASHSDAAAAPEGTHPTVDGLSSPSPAENSSGRPHRNILQPSVCRTCSRRTL</sequence>
<organism evidence="2 3">
    <name type="scientific">Nocardia nova</name>
    <dbReference type="NCBI Taxonomy" id="37330"/>
    <lineage>
        <taxon>Bacteria</taxon>
        <taxon>Bacillati</taxon>
        <taxon>Actinomycetota</taxon>
        <taxon>Actinomycetes</taxon>
        <taxon>Mycobacteriales</taxon>
        <taxon>Nocardiaceae</taxon>
        <taxon>Nocardia</taxon>
    </lineage>
</organism>
<dbReference type="EMBL" id="PSZC01000014">
    <property type="protein sequence ID" value="PPJ36442.1"/>
    <property type="molecule type" value="Genomic_DNA"/>
</dbReference>
<dbReference type="Proteomes" id="UP000239874">
    <property type="component" value="Unassembled WGS sequence"/>
</dbReference>
<dbReference type="AlphaFoldDB" id="A0A2S6AMJ0"/>
<feature type="compositionally biased region" description="Polar residues" evidence="1">
    <location>
        <begin position="150"/>
        <end position="162"/>
    </location>
</feature>
<gene>
    <name evidence="2" type="ORF">C5E45_20575</name>
</gene>
<name>A0A2S6AMJ0_9NOCA</name>
<reference evidence="2 3" key="1">
    <citation type="submission" date="2018-02" db="EMBL/GenBank/DDBJ databases">
        <title>8 Nocardia nova and 1 Nocardia cyriacigeorgica strain used for evolution to TMP-SMX.</title>
        <authorList>
            <person name="Mehta H."/>
            <person name="Weng J."/>
            <person name="Shamoo Y."/>
        </authorList>
    </citation>
    <scope>NUCLEOTIDE SEQUENCE [LARGE SCALE GENOMIC DNA]</scope>
    <source>
        <strain evidence="2 3">MDA3139</strain>
    </source>
</reference>
<evidence type="ECO:0000256" key="1">
    <source>
        <dbReference type="SAM" id="MobiDB-lite"/>
    </source>
</evidence>